<feature type="transmembrane region" description="Helical" evidence="1">
    <location>
        <begin position="71"/>
        <end position="88"/>
    </location>
</feature>
<evidence type="ECO:0000313" key="3">
    <source>
        <dbReference type="EMBL" id="QFU82258.1"/>
    </source>
</evidence>
<feature type="domain" description="DUF8163" evidence="2">
    <location>
        <begin position="6"/>
        <end position="153"/>
    </location>
</feature>
<keyword evidence="1" id="KW-0472">Membrane</keyword>
<dbReference type="KEGG" id="nas:GCU68_06790"/>
<evidence type="ECO:0000313" key="4">
    <source>
        <dbReference type="Proteomes" id="UP000326170"/>
    </source>
</evidence>
<keyword evidence="1" id="KW-0812">Transmembrane</keyword>
<protein>
    <recommendedName>
        <fullName evidence="2">DUF8163 domain-containing protein</fullName>
    </recommendedName>
</protein>
<gene>
    <name evidence="3" type="ORF">GCU68_06790</name>
</gene>
<evidence type="ECO:0000259" key="2">
    <source>
        <dbReference type="Pfam" id="PF26496"/>
    </source>
</evidence>
<dbReference type="Pfam" id="PF26496">
    <property type="entry name" value="DUF8163"/>
    <property type="match status" value="1"/>
</dbReference>
<feature type="transmembrane region" description="Helical" evidence="1">
    <location>
        <begin position="95"/>
        <end position="115"/>
    </location>
</feature>
<reference evidence="3 4" key="1">
    <citation type="journal article" date="2007" name="Int. J. Syst. Evol. Microbiol.">
        <title>Natronorubrum sulfidifaciens sp. nov., an extremely haloalkaliphilic archaeon isolated from Aiding salt lake in Xin-Jiang, China.</title>
        <authorList>
            <person name="Cui H.L."/>
            <person name="Tohty D."/>
            <person name="Liu H.C."/>
            <person name="Liu S.J."/>
            <person name="Oren A."/>
            <person name="Zhou P.J."/>
        </authorList>
    </citation>
    <scope>NUCLEOTIDE SEQUENCE [LARGE SCALE GENOMIC DNA]</scope>
    <source>
        <strain evidence="3 4">7-3</strain>
    </source>
</reference>
<dbReference type="InterPro" id="IPR058477">
    <property type="entry name" value="DUF8163"/>
</dbReference>
<feature type="transmembrane region" description="Helical" evidence="1">
    <location>
        <begin position="121"/>
        <end position="139"/>
    </location>
</feature>
<name>A0A5P9P2B1_9EURY</name>
<keyword evidence="4" id="KW-1185">Reference proteome</keyword>
<dbReference type="OrthoDB" id="188294at2157"/>
<evidence type="ECO:0000256" key="1">
    <source>
        <dbReference type="SAM" id="Phobius"/>
    </source>
</evidence>
<organism evidence="3 4">
    <name type="scientific">Natronorubrum aibiense</name>
    <dbReference type="NCBI Taxonomy" id="348826"/>
    <lineage>
        <taxon>Archaea</taxon>
        <taxon>Methanobacteriati</taxon>
        <taxon>Methanobacteriota</taxon>
        <taxon>Stenosarchaea group</taxon>
        <taxon>Halobacteria</taxon>
        <taxon>Halobacteriales</taxon>
        <taxon>Natrialbaceae</taxon>
        <taxon>Natronorubrum</taxon>
    </lineage>
</organism>
<dbReference type="GeneID" id="42300740"/>
<proteinExistence type="predicted"/>
<dbReference type="AlphaFoldDB" id="A0A5P9P2B1"/>
<feature type="transmembrane region" description="Helical" evidence="1">
    <location>
        <begin position="43"/>
        <end position="65"/>
    </location>
</feature>
<dbReference type="EMBL" id="CP045488">
    <property type="protein sequence ID" value="QFU82258.1"/>
    <property type="molecule type" value="Genomic_DNA"/>
</dbReference>
<feature type="transmembrane region" description="Helical" evidence="1">
    <location>
        <begin position="13"/>
        <end position="31"/>
    </location>
</feature>
<dbReference type="RefSeq" id="WP_152940116.1">
    <property type="nucleotide sequence ID" value="NZ_CP045488.1"/>
</dbReference>
<keyword evidence="1" id="KW-1133">Transmembrane helix</keyword>
<accession>A0A5P9P2B1</accession>
<sequence>MSTAADEQSGRDWPTIGALAVLTAVLTLAAGPTGTVAALTTAVIWYTLGIPYAIAAGHVVLATAFSGDIDLFTFIDIELAFVFVLVLSSRATNSLSNVAVALVSAVGLVSIAWAGSQAQPLWLAASILLAVFALTAYTLHRYELVRLGLVPDEHTTDTKFET</sequence>
<dbReference type="Proteomes" id="UP000326170">
    <property type="component" value="Chromosome"/>
</dbReference>